<dbReference type="OrthoDB" id="416405at2759"/>
<protein>
    <submittedName>
        <fullName evidence="6">Uncharacterized protein</fullName>
    </submittedName>
</protein>
<dbReference type="InterPro" id="IPR050750">
    <property type="entry name" value="C5-MTase"/>
</dbReference>
<evidence type="ECO:0000256" key="3">
    <source>
        <dbReference type="ARBA" id="ARBA00022691"/>
    </source>
</evidence>
<keyword evidence="8" id="KW-1185">Reference proteome</keyword>
<feature type="region of interest" description="Disordered" evidence="5">
    <location>
        <begin position="1095"/>
        <end position="1116"/>
    </location>
</feature>
<dbReference type="Proteomes" id="UP001152797">
    <property type="component" value="Unassembled WGS sequence"/>
</dbReference>
<reference evidence="6" key="1">
    <citation type="submission" date="2022-10" db="EMBL/GenBank/DDBJ databases">
        <authorList>
            <person name="Chen Y."/>
            <person name="Dougan E. K."/>
            <person name="Chan C."/>
            <person name="Rhodes N."/>
            <person name="Thang M."/>
        </authorList>
    </citation>
    <scope>NUCLEOTIDE SEQUENCE</scope>
</reference>
<comment type="caution">
    <text evidence="6">The sequence shown here is derived from an EMBL/GenBank/DDBJ whole genome shotgun (WGS) entry which is preliminary data.</text>
</comment>
<keyword evidence="1 4" id="KW-0489">Methyltransferase</keyword>
<dbReference type="InterPro" id="IPR029063">
    <property type="entry name" value="SAM-dependent_MTases_sf"/>
</dbReference>
<name>A0A9P1BLP0_9DINO</name>
<dbReference type="EMBL" id="CAMXCT030000113">
    <property type="protein sequence ID" value="CAL4761363.1"/>
    <property type="molecule type" value="Genomic_DNA"/>
</dbReference>
<evidence type="ECO:0000313" key="6">
    <source>
        <dbReference type="EMBL" id="CAI3974051.1"/>
    </source>
</evidence>
<dbReference type="Pfam" id="PF00145">
    <property type="entry name" value="DNA_methylase"/>
    <property type="match status" value="1"/>
</dbReference>
<keyword evidence="3 4" id="KW-0949">S-adenosyl-L-methionine</keyword>
<feature type="compositionally biased region" description="Low complexity" evidence="5">
    <location>
        <begin position="1225"/>
        <end position="1241"/>
    </location>
</feature>
<feature type="active site" evidence="4">
    <location>
        <position position="2400"/>
    </location>
</feature>
<evidence type="ECO:0000256" key="5">
    <source>
        <dbReference type="SAM" id="MobiDB-lite"/>
    </source>
</evidence>
<sequence>MGAAEIQVPSSDLAETSAPHLMLLFPKPNKRLQNVCCISGEEELETLLSKDGFKEDGQVRWLLSQVKIALGHLKDDKVKETVGFTMASDAEKMIDAKKEQDAEDEYHECLRKRWREDEGMFPDHCVMEQQPDFKVGGYDDAAHLKFCSSGVQKCARCKWATYKTQWQKDLPWIDSKVDMETGQWGIGCRLCHDSQQVSPEVMSKFPVSRHHFARFEVSSGEIRMARFRKHADSPAHRTAVSLASGKVSLPEMEGFCPTHAEWMSVLEHSKPNDCPADIKDVGNRKKVHMMRWCLSEAIRQAQQAFMQDALCVSLQQDARGRRFLVRFRAVNSKLKVCTGTLQLTKITYSPDTPGKQEKETDYALLRHLTQKVECMAADAAADEQLALRDLAGISGPNVVELQEVMSQAFPNLKVLGKDRAHAAQRMLSRPWSADAVLKEVVGHFVEKPQSIARLINNSEAVKDLYGNFRKKTDELVPISKNIRDLAFAPQRYSSESKVLARLVLTWDAVLGVLTALPEIRGRTSTEGNACLETLAFLTPEKALLLAMLADAALELHRVVRAFDAEECDESELPYELDRYRSVIRKLFIEGVCLHVGLTKLMLKHLDKQKLLLSAGFRCTFGGPGTVTQDVKSNCLKRMAAYVVVTESVLEGEFPSFQLVSSLRVFSLSDSSRTQKQLESGERNNCLEKIAEAIGIDSEALKFEFQHFHAIAEKMAGVEGMQNFAAWSAAIARTSKSRMHSAEAIIPALARLGCWSCSSSGVERGLGAAQNLKQLGQSQDDHVTGEETLLILHQDASSHDQKTLIAAAKDLWVKNCSRVRSSGQTKRVQLRRRLHCQKTLTTADKIAEVFGEKQLREIAFSNEKEKKARIEELLLGVVRREDITPEMVALAEEYAGKVAKIQRERNNDQKVIQNKVSQKAAAWSDDLPIYADPACNAVLPDSAVLAPNLHSGRIFVVSDPCNCNEEVRFMAGLVGGLLASKDFVESKGVRGVALAFKPAIKTKRHVFVTPAFMRRHAQLCTEFSSILQLQDCNFQLLNRASLQDMIGKLNVSRARQLLILRSDAGDEVFPEAVRLVFTLSEAVDHFVFCAEDKSRSRSGIADPEKEPDGPPSSPSTFGELWQVLWRAGVRPHTVPPVAPVPPTVPPMTPPTAMPTPVAHVAPMTTPAAMPTPLQPVAPMMMPPPTAPTMPVGSVPMGSVPMGPMAPMGLQPPMPMAPAMGVSPPWRAHAAATPAGNGTATRPIEVPDDESKNPKNGKGASANPTLGLRRCKVCNEKAYSARGVCMNTGCDLYKAHFEAKWPQHHKKNRGKKRPLWFEKKKQEKKGRWNTEEDAEDEWADWTDWYSGPTSERRDDDWKSWQDWGSGNGQGVEKVALLSLLQGCGVFSAAAPKQKAAKAAAKAAAAAVPAAGSPEALALALPLQQPSSVNAQALTLNGKIWATHLENVRVFKEQAVSEDLVQMKPLDRSFAQVFDENAALESLKRDGKYMCLINLLWLDQTWSPTPQIPINKGAVEQIKTHWFAQPCGMESQQVTVGILKQEMDSKTFPASGTWKRLSAEESILAFFEAASAEAAKVAEGASDLLLQQWLNHCLTCPVLIRVVSDVNEMEWAAQQLREDMTQLSFLQRTPTQRIFDVMQKRDSMGVSYTASFLHHSSIVMDRALRHPHILEVILSEEGTGSGIWDAVSKLHAVCSKSSRQEEVAWMFHHMHDSRVAGLLDPNQSVRFFTGEGRPGGKGHCDLLLYKLRFRDYMVGDFLLSTEAKDLPEKYRVSLKEVFSSHVAFRAKFGFPSNPKDLSWKAGWSRSADHILQLVQDVVFGITFDDNLKAALVAGKSPLDALNMDTKLGERYSEFKTFLRHELDEARAEASAAARTQMQGEEAENQRDDSGKPIRSGAYKAFLEDVQARVGEIKKEELLDSIQYYEDKARNLLASNVQMFVFPSSEKELGELLEKTAAAQARGAGKSFVGILCDPAQWGEAITNPHIRVCPLNVQYLKTFLSAVIKSRDNQQLSIHSRDLFIYFDSFLPGNLPKWLGAFQTGGGDAMTKQSFTVFVSYDEDSLTQRRQYIKSFGDCMTKQNRKHFKGSNFGNKIGDVLLDSPQTLWSMTLKDKVTLFGKFRVAVGGRTTGESESHRGVTARKLTSQEPVFWHSRPMTLCLELLSSYNLCAVLDAGVGDGQMALAAALQRVPYAGACLTEEHMAAVTERVVCQIMLKMLHSNEPVYEAKFAARSSGAVGSGSATESGSGSGSGTAADVLSEFRNQLANLGNGHATAVAPQRAARKVEKRPASKGGRFKATRSKNTLLPAQPETVELLPVLPPSSVVEVTLASDCSGLCTEGPAVRVNLPATVNVKHVYASEIEPKFRNFITQFVEPQYLENNMENTQHLQPLWFDVDLYTVGSPCQPWSVAGGKDGASDQRGSLMALIPLQIKKHKPRSFVSENVKGLLSLFPNEFNWLIQNLRDIVLPNGYNVYYKLVDTQDFGIPQHRERVYVIGIRRDVQVKQFEWPLACKERLTLKQLLGNPATSEKRNLQEMTHDADGLALSNTVRKNLKQFQEFLEKNPAKRDLDFIVDTGGSKANWMQDTCPCLTASRCKGKHGYWWHQGQRFLKPRDFFLLQGMWPGAYGRKDVAQCVPASVLGNMLGNAMSAGVLSFWLSSRFELTKWFSNMAAARPANAKPQGVLAKADLQLGIRAFLQWDPNLRAKSEHELENARECLLFCRQFFVEDRTRSVALAQAILFLTILQNSLNYPEDELVDVPWTADYYDKNAEIQALQEKVKECVALKSKAGLERKIDEVESAALFIASAMGAIGSGIPQAAHLQGSAVCLDDLYVHLEFRFANLET</sequence>
<gene>
    <name evidence="6" type="ORF">C1SCF055_LOCUS2484</name>
</gene>
<evidence type="ECO:0000256" key="1">
    <source>
        <dbReference type="ARBA" id="ARBA00022603"/>
    </source>
</evidence>
<dbReference type="InterPro" id="IPR001525">
    <property type="entry name" value="C5_MeTfrase"/>
</dbReference>
<dbReference type="PANTHER" id="PTHR46098">
    <property type="entry name" value="TRNA (CYTOSINE(38)-C(5))-METHYLTRANSFERASE"/>
    <property type="match status" value="1"/>
</dbReference>
<dbReference type="GO" id="GO:0008168">
    <property type="term" value="F:methyltransferase activity"/>
    <property type="evidence" value="ECO:0007669"/>
    <property type="project" value="UniProtKB-KW"/>
</dbReference>
<accession>A0A9P1BLP0</accession>
<proteinExistence type="inferred from homology"/>
<reference evidence="7 8" key="2">
    <citation type="submission" date="2024-05" db="EMBL/GenBank/DDBJ databases">
        <authorList>
            <person name="Chen Y."/>
            <person name="Shah S."/>
            <person name="Dougan E. K."/>
            <person name="Thang M."/>
            <person name="Chan C."/>
        </authorList>
    </citation>
    <scope>NUCLEOTIDE SEQUENCE [LARGE SCALE GENOMIC DNA]</scope>
</reference>
<dbReference type="PANTHER" id="PTHR46098:SF1">
    <property type="entry name" value="TRNA (CYTOSINE(38)-C(5))-METHYLTRANSFERASE"/>
    <property type="match status" value="1"/>
</dbReference>
<dbReference type="Gene3D" id="3.90.120.10">
    <property type="entry name" value="DNA Methylase, subunit A, domain 2"/>
    <property type="match status" value="1"/>
</dbReference>
<keyword evidence="2 4" id="KW-0808">Transferase</keyword>
<dbReference type="PROSITE" id="PS51679">
    <property type="entry name" value="SAM_MT_C5"/>
    <property type="match status" value="1"/>
</dbReference>
<feature type="region of interest" description="Disordered" evidence="5">
    <location>
        <begin position="1865"/>
        <end position="1889"/>
    </location>
</feature>
<dbReference type="EMBL" id="CAMXCT010000113">
    <property type="protein sequence ID" value="CAI3974051.1"/>
    <property type="molecule type" value="Genomic_DNA"/>
</dbReference>
<comment type="similarity">
    <text evidence="4">Belongs to the class I-like SAM-binding methyltransferase superfamily. C5-methyltransferase family.</text>
</comment>
<evidence type="ECO:0000313" key="8">
    <source>
        <dbReference type="Proteomes" id="UP001152797"/>
    </source>
</evidence>
<feature type="region of interest" description="Disordered" evidence="5">
    <location>
        <begin position="1225"/>
        <end position="1263"/>
    </location>
</feature>
<dbReference type="Gene3D" id="3.40.50.150">
    <property type="entry name" value="Vaccinia Virus protein VP39"/>
    <property type="match status" value="1"/>
</dbReference>
<evidence type="ECO:0000256" key="2">
    <source>
        <dbReference type="ARBA" id="ARBA00022679"/>
    </source>
</evidence>
<evidence type="ECO:0000313" key="7">
    <source>
        <dbReference type="EMBL" id="CAL4761363.1"/>
    </source>
</evidence>
<dbReference type="GO" id="GO:0032259">
    <property type="term" value="P:methylation"/>
    <property type="evidence" value="ECO:0007669"/>
    <property type="project" value="UniProtKB-KW"/>
</dbReference>
<dbReference type="EMBL" id="CAMXCT020000113">
    <property type="protein sequence ID" value="CAL1127426.1"/>
    <property type="molecule type" value="Genomic_DNA"/>
</dbReference>
<evidence type="ECO:0000256" key="4">
    <source>
        <dbReference type="PROSITE-ProRule" id="PRU01016"/>
    </source>
</evidence>
<organism evidence="6">
    <name type="scientific">Cladocopium goreaui</name>
    <dbReference type="NCBI Taxonomy" id="2562237"/>
    <lineage>
        <taxon>Eukaryota</taxon>
        <taxon>Sar</taxon>
        <taxon>Alveolata</taxon>
        <taxon>Dinophyceae</taxon>
        <taxon>Suessiales</taxon>
        <taxon>Symbiodiniaceae</taxon>
        <taxon>Cladocopium</taxon>
    </lineage>
</organism>
<dbReference type="SUPFAM" id="SSF53335">
    <property type="entry name" value="S-adenosyl-L-methionine-dependent methyltransferases"/>
    <property type="match status" value="1"/>
</dbReference>
<dbReference type="NCBIfam" id="TIGR00675">
    <property type="entry name" value="dcm"/>
    <property type="match status" value="1"/>
</dbReference>